<dbReference type="SUPFAM" id="SSF102588">
    <property type="entry name" value="LmbE-like"/>
    <property type="match status" value="1"/>
</dbReference>
<dbReference type="Pfam" id="PF02585">
    <property type="entry name" value="PIG-L"/>
    <property type="match status" value="1"/>
</dbReference>
<protein>
    <submittedName>
        <fullName evidence="1">LmbE family protein</fullName>
    </submittedName>
</protein>
<dbReference type="InterPro" id="IPR003737">
    <property type="entry name" value="GlcNAc_PI_deacetylase-related"/>
</dbReference>
<dbReference type="InterPro" id="IPR024078">
    <property type="entry name" value="LmbE-like_dom_sf"/>
</dbReference>
<dbReference type="Gene3D" id="3.40.50.10320">
    <property type="entry name" value="LmbE-like"/>
    <property type="match status" value="1"/>
</dbReference>
<dbReference type="EMBL" id="HE616899">
    <property type="protein sequence ID" value="CCF00310.1"/>
    <property type="molecule type" value="Genomic_DNA"/>
</dbReference>
<dbReference type="PATRIC" id="fig|380.5.peg.5405"/>
<dbReference type="PANTHER" id="PTHR12993:SF29">
    <property type="entry name" value="BLR3841 PROTEIN"/>
    <property type="match status" value="1"/>
</dbReference>
<dbReference type="HOGENOM" id="CLU_049311_6_0_5"/>
<name>G9AGX8_SINF1</name>
<gene>
    <name evidence="1" type="ordered locus">SFHH103_05848</name>
</gene>
<dbReference type="AlphaFoldDB" id="G9AGX8"/>
<proteinExistence type="predicted"/>
<evidence type="ECO:0000313" key="1">
    <source>
        <dbReference type="EMBL" id="CCF00310.1"/>
    </source>
</evidence>
<keyword evidence="1" id="KW-0614">Plasmid</keyword>
<dbReference type="PANTHER" id="PTHR12993">
    <property type="entry name" value="N-ACETYLGLUCOSAMINYL-PHOSPHATIDYLINOSITOL DE-N-ACETYLASE-RELATED"/>
    <property type="match status" value="1"/>
</dbReference>
<sequence length="237" mass="25681">MATRSLGVSMDGSHLSFGRTLVVAPHPDDEVLGAGGTIAKLASQGEEVFVAIVTEGKPPTFDAATIAKIQAEAKEAHQVLGVRETLWLRLPAAQLAETAHASLNDALLDLVRHLCPQTVLVPFVGDMHMDHQLTFTSALVACRPHQAGFPKLILAYETLSETNWNAPYLSPGFLPNFFVDITEHLEAKVKAMQLFASQLREPPHERSIATLRALATLRGATVMRPAAEAFVLVRHVV</sequence>
<accession>G9AGX8</accession>
<evidence type="ECO:0000313" key="2">
    <source>
        <dbReference type="Proteomes" id="UP000007735"/>
    </source>
</evidence>
<reference evidence="1 2" key="1">
    <citation type="journal article" date="2012" name="J. Bacteriol.">
        <title>Genome sequence of the soybean symbiont Sinorhizobium fredii HH103.</title>
        <authorList>
            <person name="Weidner S."/>
            <person name="Becker A."/>
            <person name="Bonilla I."/>
            <person name="Jaenicke S."/>
            <person name="Lloret J."/>
            <person name="Margaret I."/>
            <person name="Puhler A."/>
            <person name="Ruiz-Sainz J.E."/>
            <person name="Schneiker-Bekel S."/>
            <person name="Szczepanowski R."/>
            <person name="Vinardell J.M."/>
            <person name="Zehner S."/>
            <person name="Gottfert M."/>
        </authorList>
    </citation>
    <scope>NUCLEOTIDE SEQUENCE [LARGE SCALE GENOMIC DNA]</scope>
    <source>
        <strain evidence="1 2">HH103</strain>
        <plasmid evidence="2">pSfHH103e</plasmid>
    </source>
</reference>
<geneLocation type="plasmid" evidence="1 2">
    <name>pSfHH103e</name>
</geneLocation>
<dbReference type="Proteomes" id="UP000007735">
    <property type="component" value="Plasmid pSfHH103e"/>
</dbReference>
<dbReference type="KEGG" id="sfh:SFHH103_05848"/>
<dbReference type="GO" id="GO:0016811">
    <property type="term" value="F:hydrolase activity, acting on carbon-nitrogen (but not peptide) bonds, in linear amides"/>
    <property type="evidence" value="ECO:0007669"/>
    <property type="project" value="TreeGrafter"/>
</dbReference>
<organism evidence="1 2">
    <name type="scientific">Sinorhizobium fredii (strain HH103)</name>
    <dbReference type="NCBI Taxonomy" id="1117943"/>
    <lineage>
        <taxon>Bacteria</taxon>
        <taxon>Pseudomonadati</taxon>
        <taxon>Pseudomonadota</taxon>
        <taxon>Alphaproteobacteria</taxon>
        <taxon>Hyphomicrobiales</taxon>
        <taxon>Rhizobiaceae</taxon>
        <taxon>Sinorhizobium/Ensifer group</taxon>
        <taxon>Sinorhizobium</taxon>
    </lineage>
</organism>